<accession>A0ABU0A6T3</accession>
<proteinExistence type="predicted"/>
<gene>
    <name evidence="1" type="ORF">J2S26_000289</name>
</gene>
<sequence>MNIENSLYDPIYKKIESWIAYEKAKPKSSYNSNRKEHDEFRKNNDSDCILRGGNLNADTIFSLWIPLRFSIVNLNTYKDIERITGRKVDKNIYFLESLISNGNLEKLLPKEKNTTVLLSKLFSLGQKIENTMILPDRKLQERGSAPYYDYMPYFLFECFKGGYFCDYFRSNEELIDWIKREHLECFFDGAICQENIIDLANTGNLKNGVPTNIDVLLTNYVQILKDRKRYFKIYINHASQ</sequence>
<dbReference type="Proteomes" id="UP001237071">
    <property type="component" value="Unassembled WGS sequence"/>
</dbReference>
<name>A0ABU0A6T3_STRDY</name>
<organism evidence="1 2">
    <name type="scientific">Streptococcus dysgalactiae</name>
    <dbReference type="NCBI Taxonomy" id="1334"/>
    <lineage>
        <taxon>Bacteria</taxon>
        <taxon>Bacillati</taxon>
        <taxon>Bacillota</taxon>
        <taxon>Bacilli</taxon>
        <taxon>Lactobacillales</taxon>
        <taxon>Streptococcaceae</taxon>
        <taxon>Streptococcus</taxon>
    </lineage>
</organism>
<evidence type="ECO:0000313" key="1">
    <source>
        <dbReference type="EMBL" id="MDQ0262217.1"/>
    </source>
</evidence>
<reference evidence="1 2" key="1">
    <citation type="submission" date="2023-07" db="EMBL/GenBank/DDBJ databases">
        <title>Genomic Encyclopedia of Type Strains, Phase IV (KMG-IV): sequencing the most valuable type-strain genomes for metagenomic binning, comparative biology and taxonomic classification.</title>
        <authorList>
            <person name="Goeker M."/>
        </authorList>
    </citation>
    <scope>NUCLEOTIDE SEQUENCE [LARGE SCALE GENOMIC DNA]</scope>
    <source>
        <strain evidence="1 2">DSM 23147</strain>
    </source>
</reference>
<evidence type="ECO:0000313" key="2">
    <source>
        <dbReference type="Proteomes" id="UP001237071"/>
    </source>
</evidence>
<dbReference type="RefSeq" id="WP_115261956.1">
    <property type="nucleotide sequence ID" value="NZ_CP066073.1"/>
</dbReference>
<dbReference type="EMBL" id="JAUSTL010000002">
    <property type="protein sequence ID" value="MDQ0262217.1"/>
    <property type="molecule type" value="Genomic_DNA"/>
</dbReference>
<keyword evidence="2" id="KW-1185">Reference proteome</keyword>
<comment type="caution">
    <text evidence="1">The sequence shown here is derived from an EMBL/GenBank/DDBJ whole genome shotgun (WGS) entry which is preliminary data.</text>
</comment>
<protein>
    <submittedName>
        <fullName evidence="1">Uncharacterized protein</fullName>
    </submittedName>
</protein>